<evidence type="ECO:0000313" key="3">
    <source>
        <dbReference type="EMBL" id="SEG85461.1"/>
    </source>
</evidence>
<sequence>MTVEEIFINYRTGDGEKTAALIDRELVRRFGRDHVFRASQSIAPGQAYPETLLQGLRGSNLLLAVIGPGWITSQARLSDPQDWVRKEIEEAFACALPVVPVLDGRRMERLDKTRLPAELAPLADLQSIAFDTADPEPGLARILEAVADFVPGLKDLTQAEPEPPAPDAVSNSIRDTSGPSAQAGGGFTGDVGTVIKDIHGGNIHTGRGDIYQNSRHVSGDRHFSGDGMTYFEGDNHGGVRNQFGKPDPREDDQQ</sequence>
<feature type="domain" description="TIR" evidence="2">
    <location>
        <begin position="6"/>
        <end position="141"/>
    </location>
</feature>
<dbReference type="AlphaFoldDB" id="A0A1H6DK35"/>
<dbReference type="Pfam" id="PF13676">
    <property type="entry name" value="TIR_2"/>
    <property type="match status" value="1"/>
</dbReference>
<keyword evidence="4" id="KW-1185">Reference proteome</keyword>
<feature type="region of interest" description="Disordered" evidence="1">
    <location>
        <begin position="156"/>
        <end position="189"/>
    </location>
</feature>
<feature type="compositionally biased region" description="Polar residues" evidence="1">
    <location>
        <begin position="169"/>
        <end position="180"/>
    </location>
</feature>
<dbReference type="SUPFAM" id="SSF52200">
    <property type="entry name" value="Toll/Interleukin receptor TIR domain"/>
    <property type="match status" value="1"/>
</dbReference>
<organism evidence="3 4">
    <name type="scientific">Actinacidiphila yanglinensis</name>
    <dbReference type="NCBI Taxonomy" id="310779"/>
    <lineage>
        <taxon>Bacteria</taxon>
        <taxon>Bacillati</taxon>
        <taxon>Actinomycetota</taxon>
        <taxon>Actinomycetes</taxon>
        <taxon>Kitasatosporales</taxon>
        <taxon>Streptomycetaceae</taxon>
        <taxon>Actinacidiphila</taxon>
    </lineage>
</organism>
<dbReference type="InterPro" id="IPR035897">
    <property type="entry name" value="Toll_tir_struct_dom_sf"/>
</dbReference>
<proteinExistence type="predicted"/>
<evidence type="ECO:0000313" key="4">
    <source>
        <dbReference type="Proteomes" id="UP000236754"/>
    </source>
</evidence>
<dbReference type="Gene3D" id="3.40.50.10140">
    <property type="entry name" value="Toll/interleukin-1 receptor homology (TIR) domain"/>
    <property type="match status" value="1"/>
</dbReference>
<reference evidence="3 4" key="1">
    <citation type="submission" date="2016-10" db="EMBL/GenBank/DDBJ databases">
        <authorList>
            <person name="de Groot N.N."/>
        </authorList>
    </citation>
    <scope>NUCLEOTIDE SEQUENCE [LARGE SCALE GENOMIC DNA]</scope>
    <source>
        <strain evidence="3 4">CGMCC 4.2023</strain>
    </source>
</reference>
<protein>
    <submittedName>
        <fullName evidence="3">TIR domain-containing protein</fullName>
    </submittedName>
</protein>
<name>A0A1H6DK35_9ACTN</name>
<accession>A0A1H6DK35</accession>
<evidence type="ECO:0000259" key="2">
    <source>
        <dbReference type="Pfam" id="PF13676"/>
    </source>
</evidence>
<dbReference type="Proteomes" id="UP000236754">
    <property type="component" value="Unassembled WGS sequence"/>
</dbReference>
<dbReference type="GO" id="GO:0007165">
    <property type="term" value="P:signal transduction"/>
    <property type="evidence" value="ECO:0007669"/>
    <property type="project" value="InterPro"/>
</dbReference>
<gene>
    <name evidence="3" type="ORF">SAMN05216223_11670</name>
</gene>
<feature type="region of interest" description="Disordered" evidence="1">
    <location>
        <begin position="226"/>
        <end position="254"/>
    </location>
</feature>
<evidence type="ECO:0000256" key="1">
    <source>
        <dbReference type="SAM" id="MobiDB-lite"/>
    </source>
</evidence>
<dbReference type="InterPro" id="IPR000157">
    <property type="entry name" value="TIR_dom"/>
</dbReference>
<dbReference type="EMBL" id="FNVU01000016">
    <property type="protein sequence ID" value="SEG85461.1"/>
    <property type="molecule type" value="Genomic_DNA"/>
</dbReference>